<feature type="transmembrane region" description="Helical" evidence="1">
    <location>
        <begin position="18"/>
        <end position="35"/>
    </location>
</feature>
<dbReference type="EMBL" id="MT142466">
    <property type="protein sequence ID" value="QJA81650.1"/>
    <property type="molecule type" value="Genomic_DNA"/>
</dbReference>
<keyword evidence="1" id="KW-0812">Transmembrane</keyword>
<accession>A0A6M3LMZ5</accession>
<evidence type="ECO:0000313" key="3">
    <source>
        <dbReference type="EMBL" id="QJA94431.1"/>
    </source>
</evidence>
<keyword evidence="1" id="KW-0472">Membrane</keyword>
<evidence type="ECO:0000256" key="1">
    <source>
        <dbReference type="SAM" id="Phobius"/>
    </source>
</evidence>
<gene>
    <name evidence="2" type="ORF">MM415A00503_0005</name>
    <name evidence="3" type="ORF">MM415B03860_0002</name>
</gene>
<keyword evidence="1" id="KW-1133">Transmembrane helix</keyword>
<sequence>MNELLKILEIIKVIPKELVAVVCLLIIILLLFRILDKFSERWNKSTEVLAKLTTLIEILVNRK</sequence>
<protein>
    <recommendedName>
        <fullName evidence="4">Holin</fullName>
    </recommendedName>
</protein>
<proteinExistence type="predicted"/>
<organism evidence="3">
    <name type="scientific">viral metagenome</name>
    <dbReference type="NCBI Taxonomy" id="1070528"/>
    <lineage>
        <taxon>unclassified sequences</taxon>
        <taxon>metagenomes</taxon>
        <taxon>organismal metagenomes</taxon>
    </lineage>
</organism>
<evidence type="ECO:0000313" key="2">
    <source>
        <dbReference type="EMBL" id="QJA81650.1"/>
    </source>
</evidence>
<reference evidence="3" key="1">
    <citation type="submission" date="2020-03" db="EMBL/GenBank/DDBJ databases">
        <title>The deep terrestrial virosphere.</title>
        <authorList>
            <person name="Holmfeldt K."/>
            <person name="Nilsson E."/>
            <person name="Simone D."/>
            <person name="Lopez-Fernandez M."/>
            <person name="Wu X."/>
            <person name="de Brujin I."/>
            <person name="Lundin D."/>
            <person name="Andersson A."/>
            <person name="Bertilsson S."/>
            <person name="Dopson M."/>
        </authorList>
    </citation>
    <scope>NUCLEOTIDE SEQUENCE</scope>
    <source>
        <strain evidence="2">MM415A00503</strain>
        <strain evidence="3">MM415B03860</strain>
    </source>
</reference>
<evidence type="ECO:0008006" key="4">
    <source>
        <dbReference type="Google" id="ProtNLM"/>
    </source>
</evidence>
<dbReference type="AlphaFoldDB" id="A0A6M3LMZ5"/>
<name>A0A6M3LMZ5_9ZZZZ</name>
<dbReference type="EMBL" id="MT143231">
    <property type="protein sequence ID" value="QJA94431.1"/>
    <property type="molecule type" value="Genomic_DNA"/>
</dbReference>